<dbReference type="GeneID" id="134286994"/>
<reference evidence="3" key="1">
    <citation type="journal article" date="2015" name="Proc. Natl. Acad. Sci. U.S.A.">
        <title>Genome sequence of the Asian Tiger mosquito, Aedes albopictus, reveals insights into its biology, genetics, and evolution.</title>
        <authorList>
            <person name="Chen X.G."/>
            <person name="Jiang X."/>
            <person name="Gu J."/>
            <person name="Xu M."/>
            <person name="Wu Y."/>
            <person name="Deng Y."/>
            <person name="Zhang C."/>
            <person name="Bonizzoni M."/>
            <person name="Dermauw W."/>
            <person name="Vontas J."/>
            <person name="Armbruster P."/>
            <person name="Huang X."/>
            <person name="Yang Y."/>
            <person name="Zhang H."/>
            <person name="He W."/>
            <person name="Peng H."/>
            <person name="Liu Y."/>
            <person name="Wu K."/>
            <person name="Chen J."/>
            <person name="Lirakis M."/>
            <person name="Topalis P."/>
            <person name="Van Leeuwen T."/>
            <person name="Hall A.B."/>
            <person name="Jiang X."/>
            <person name="Thorpe C."/>
            <person name="Mueller R.L."/>
            <person name="Sun C."/>
            <person name="Waterhouse R.M."/>
            <person name="Yan G."/>
            <person name="Tu Z.J."/>
            <person name="Fang X."/>
            <person name="James A.A."/>
        </authorList>
    </citation>
    <scope>NUCLEOTIDE SEQUENCE [LARGE SCALE GENOMIC DNA]</scope>
    <source>
        <strain evidence="3">Foshan</strain>
    </source>
</reference>
<sequence length="380" mass="44275">MTWLAEPDEFTFTLKLRDGVFQLLAGEFIPTKRQVIRVVMSVFDPLGLVAAFVVHGKCLIQDIWRAKVNWDEQIPEELVSKWRRWVDVLQNLIKVKIPRCYFPGYDPRRLECLELHVFVDASEEAYACTAYFRIVDRGLIRCALVSAKTKVAPLNPMSVPRLELQAAVIGARLMKAVQENHSLPISRRVIWGDSKTVQSWLRSDQRKYRQFVAFRVSEILSETSLEEWRWVPTRSNVADEATKWSKGPSFQSDSRWFTGPEFLYEDESGWPEQKYSPTNTQEEIRPIHAHHLAYLEPVFDYHRFSRYQRLLRTVGYALRFIDHCRRKPVTESSDTGLLSRNELLKAAVAAGAKRRIFRRSVDDTQKQGTTARRNQKVDEK</sequence>
<proteinExistence type="predicted"/>
<dbReference type="EnsemblMetazoa" id="AALFPA23_003352.R3643">
    <property type="protein sequence ID" value="AALFPA23_003352.P3643"/>
    <property type="gene ID" value="AALFPA23_003352"/>
</dbReference>
<keyword evidence="3" id="KW-1185">Reference proteome</keyword>
<feature type="region of interest" description="Disordered" evidence="1">
    <location>
        <begin position="359"/>
        <end position="380"/>
    </location>
</feature>
<evidence type="ECO:0008006" key="4">
    <source>
        <dbReference type="Google" id="ProtNLM"/>
    </source>
</evidence>
<organism evidence="2 3">
    <name type="scientific">Aedes albopictus</name>
    <name type="common">Asian tiger mosquito</name>
    <name type="synonym">Stegomyia albopicta</name>
    <dbReference type="NCBI Taxonomy" id="7160"/>
    <lineage>
        <taxon>Eukaryota</taxon>
        <taxon>Metazoa</taxon>
        <taxon>Ecdysozoa</taxon>
        <taxon>Arthropoda</taxon>
        <taxon>Hexapoda</taxon>
        <taxon>Insecta</taxon>
        <taxon>Pterygota</taxon>
        <taxon>Neoptera</taxon>
        <taxon>Endopterygota</taxon>
        <taxon>Diptera</taxon>
        <taxon>Nematocera</taxon>
        <taxon>Culicoidea</taxon>
        <taxon>Culicidae</taxon>
        <taxon>Culicinae</taxon>
        <taxon>Aedini</taxon>
        <taxon>Aedes</taxon>
        <taxon>Stegomyia</taxon>
    </lineage>
</organism>
<dbReference type="Proteomes" id="UP000069940">
    <property type="component" value="Unassembled WGS sequence"/>
</dbReference>
<dbReference type="Pfam" id="PF05380">
    <property type="entry name" value="Peptidase_A17"/>
    <property type="match status" value="1"/>
</dbReference>
<reference evidence="2" key="2">
    <citation type="submission" date="2025-05" db="UniProtKB">
        <authorList>
            <consortium name="EnsemblMetazoa"/>
        </authorList>
    </citation>
    <scope>IDENTIFICATION</scope>
    <source>
        <strain evidence="2">Foshan</strain>
    </source>
</reference>
<evidence type="ECO:0000256" key="1">
    <source>
        <dbReference type="SAM" id="MobiDB-lite"/>
    </source>
</evidence>
<dbReference type="InterPro" id="IPR008042">
    <property type="entry name" value="Retrotrans_Pao"/>
</dbReference>
<dbReference type="RefSeq" id="XP_062704696.1">
    <property type="nucleotide sequence ID" value="XM_062848712.1"/>
</dbReference>
<dbReference type="PANTHER" id="PTHR47331:SF1">
    <property type="entry name" value="GAG-LIKE PROTEIN"/>
    <property type="match status" value="1"/>
</dbReference>
<name>A0ABM1XVS5_AEDAL</name>
<evidence type="ECO:0000313" key="2">
    <source>
        <dbReference type="EnsemblMetazoa" id="AALFPA23_003352.P3643"/>
    </source>
</evidence>
<evidence type="ECO:0000313" key="3">
    <source>
        <dbReference type="Proteomes" id="UP000069940"/>
    </source>
</evidence>
<accession>A0ABM1XVS5</accession>
<dbReference type="PANTHER" id="PTHR47331">
    <property type="entry name" value="PHD-TYPE DOMAIN-CONTAINING PROTEIN"/>
    <property type="match status" value="1"/>
</dbReference>
<protein>
    <recommendedName>
        <fullName evidence="4">RNase H type-1 domain-containing protein</fullName>
    </recommendedName>
</protein>